<accession>A0A128F3R9</accession>
<name>A0A128F3R9_9GAMM</name>
<evidence type="ECO:0008006" key="3">
    <source>
        <dbReference type="Google" id="ProtNLM"/>
    </source>
</evidence>
<sequence>MYKSIPNRELLNSGKYSNMFREVGVSDFHEACEYVWKLPYGRTSDRSNWDLVLSEGKGACSTKHALLKALSNELALDIDLIVGIYLMHENNTPGVGDVLSEYGLAYIPEAHCYLRYSGSRIDLTRHGAQAEEEIAEFLTEKVIEPQGIGAEKQEYHREYVRREFGEAEFDRVWSAREECISAIST</sequence>
<dbReference type="STRING" id="1796497.GCE9029_02598"/>
<evidence type="ECO:0000313" key="2">
    <source>
        <dbReference type="Proteomes" id="UP000071641"/>
    </source>
</evidence>
<reference evidence="2" key="1">
    <citation type="submission" date="2016-02" db="EMBL/GenBank/DDBJ databases">
        <authorList>
            <person name="Rodrigo-Torres Lidia"/>
            <person name="Arahal R.David."/>
        </authorList>
    </citation>
    <scope>NUCLEOTIDE SEQUENCE [LARGE SCALE GENOMIC DNA]</scope>
    <source>
        <strain evidence="2">CECT 9029</strain>
    </source>
</reference>
<dbReference type="AlphaFoldDB" id="A0A128F3R9"/>
<dbReference type="EMBL" id="FIZX01000002">
    <property type="protein sequence ID" value="CZF81419.1"/>
    <property type="molecule type" value="Genomic_DNA"/>
</dbReference>
<dbReference type="OrthoDB" id="5649947at2"/>
<protein>
    <recommendedName>
        <fullName evidence="3">Transglutaminase-like domain-containing protein</fullName>
    </recommendedName>
</protein>
<keyword evidence="2" id="KW-1185">Reference proteome</keyword>
<gene>
    <name evidence="1" type="ORF">GCE9029_02598</name>
</gene>
<evidence type="ECO:0000313" key="1">
    <source>
        <dbReference type="EMBL" id="CZF81419.1"/>
    </source>
</evidence>
<proteinExistence type="predicted"/>
<dbReference type="RefSeq" id="WP_062663649.1">
    <property type="nucleotide sequence ID" value="NZ_FIZX01000002.1"/>
</dbReference>
<organism evidence="1 2">
    <name type="scientific">Grimontia celer</name>
    <dbReference type="NCBI Taxonomy" id="1796497"/>
    <lineage>
        <taxon>Bacteria</taxon>
        <taxon>Pseudomonadati</taxon>
        <taxon>Pseudomonadota</taxon>
        <taxon>Gammaproteobacteria</taxon>
        <taxon>Vibrionales</taxon>
        <taxon>Vibrionaceae</taxon>
        <taxon>Grimontia</taxon>
    </lineage>
</organism>
<dbReference type="Proteomes" id="UP000071641">
    <property type="component" value="Unassembled WGS sequence"/>
</dbReference>